<comment type="caution">
    <text evidence="4">The sequence shown here is derived from an EMBL/GenBank/DDBJ whole genome shotgun (WGS) entry which is preliminary data.</text>
</comment>
<dbReference type="PANTHER" id="PTHR30055">
    <property type="entry name" value="HTH-TYPE TRANSCRIPTIONAL REGULATOR RUTR"/>
    <property type="match status" value="1"/>
</dbReference>
<name>A0A2P4UEF7_9ACTN</name>
<dbReference type="InterPro" id="IPR001647">
    <property type="entry name" value="HTH_TetR"/>
</dbReference>
<keyword evidence="1 2" id="KW-0238">DNA-binding</keyword>
<dbReference type="PROSITE" id="PS50977">
    <property type="entry name" value="HTH_TETR_2"/>
    <property type="match status" value="1"/>
</dbReference>
<evidence type="ECO:0000313" key="5">
    <source>
        <dbReference type="Proteomes" id="UP000242367"/>
    </source>
</evidence>
<organism evidence="4 5">
    <name type="scientific">Actinomadura rubteroloni</name>
    <dbReference type="NCBI Taxonomy" id="1926885"/>
    <lineage>
        <taxon>Bacteria</taxon>
        <taxon>Bacillati</taxon>
        <taxon>Actinomycetota</taxon>
        <taxon>Actinomycetes</taxon>
        <taxon>Streptosporangiales</taxon>
        <taxon>Thermomonosporaceae</taxon>
        <taxon>Actinomadura</taxon>
    </lineage>
</organism>
<dbReference type="SUPFAM" id="SSF46689">
    <property type="entry name" value="Homeodomain-like"/>
    <property type="match status" value="1"/>
</dbReference>
<sequence length="203" mass="21029">MAAVRTYGGVGAADREAERRARLLAAGLDLLGTGGLQAATVRKVCEAARLTPRYFYESFPDIDALTGAVFDAVVDEMVARGHAALAAAPADPRGRVRAALGSVIALLGDDPRKGRVVLALALASPPLAARRLAAGRRIAGLVGERLGAGVTARQREFAARFLVGAFAETLTAWLDDPAPDDALLDDCTELFLAVAAAARGLTP</sequence>
<evidence type="ECO:0000313" key="4">
    <source>
        <dbReference type="EMBL" id="POM23440.1"/>
    </source>
</evidence>
<dbReference type="EMBL" id="MTBP01000003">
    <property type="protein sequence ID" value="POM23440.1"/>
    <property type="molecule type" value="Genomic_DNA"/>
</dbReference>
<accession>A0A2P4UEF7</accession>
<dbReference type="Gene3D" id="1.10.357.10">
    <property type="entry name" value="Tetracycline Repressor, domain 2"/>
    <property type="match status" value="1"/>
</dbReference>
<gene>
    <name evidence="4" type="ORF">BTM25_45930</name>
</gene>
<evidence type="ECO:0000256" key="2">
    <source>
        <dbReference type="PROSITE-ProRule" id="PRU00335"/>
    </source>
</evidence>
<keyword evidence="5" id="KW-1185">Reference proteome</keyword>
<dbReference type="GO" id="GO:0003700">
    <property type="term" value="F:DNA-binding transcription factor activity"/>
    <property type="evidence" value="ECO:0007669"/>
    <property type="project" value="TreeGrafter"/>
</dbReference>
<feature type="domain" description="HTH tetR-type" evidence="3">
    <location>
        <begin position="17"/>
        <end position="77"/>
    </location>
</feature>
<dbReference type="GO" id="GO:0000976">
    <property type="term" value="F:transcription cis-regulatory region binding"/>
    <property type="evidence" value="ECO:0007669"/>
    <property type="project" value="TreeGrafter"/>
</dbReference>
<protein>
    <recommendedName>
        <fullName evidence="3">HTH tetR-type domain-containing protein</fullName>
    </recommendedName>
</protein>
<dbReference type="Proteomes" id="UP000242367">
    <property type="component" value="Unassembled WGS sequence"/>
</dbReference>
<feature type="DNA-binding region" description="H-T-H motif" evidence="2">
    <location>
        <begin position="40"/>
        <end position="59"/>
    </location>
</feature>
<dbReference type="Pfam" id="PF00440">
    <property type="entry name" value="TetR_N"/>
    <property type="match status" value="1"/>
</dbReference>
<dbReference type="PANTHER" id="PTHR30055:SF226">
    <property type="entry name" value="HTH-TYPE TRANSCRIPTIONAL REGULATOR PKSA"/>
    <property type="match status" value="1"/>
</dbReference>
<evidence type="ECO:0000259" key="3">
    <source>
        <dbReference type="PROSITE" id="PS50977"/>
    </source>
</evidence>
<dbReference type="InterPro" id="IPR050109">
    <property type="entry name" value="HTH-type_TetR-like_transc_reg"/>
</dbReference>
<reference evidence="4 5" key="1">
    <citation type="journal article" date="2017" name="Chemistry">
        <title>Isolation, Biosynthesis and Chemical Modifications of Rubterolones A-F: Rare Tropolone Alkaloids from Actinomadura sp. 5-2.</title>
        <authorList>
            <person name="Guo H."/>
            <person name="Benndorf R."/>
            <person name="Leichnitz D."/>
            <person name="Klassen J.L."/>
            <person name="Vollmers J."/>
            <person name="Gorls H."/>
            <person name="Steinacker M."/>
            <person name="Weigel C."/>
            <person name="Dahse H.M."/>
            <person name="Kaster A.K."/>
            <person name="de Beer Z.W."/>
            <person name="Poulsen M."/>
            <person name="Beemelmanns C."/>
        </authorList>
    </citation>
    <scope>NUCLEOTIDE SEQUENCE [LARGE SCALE GENOMIC DNA]</scope>
    <source>
        <strain evidence="4 5">5-2</strain>
    </source>
</reference>
<dbReference type="AlphaFoldDB" id="A0A2P4UEF7"/>
<proteinExistence type="predicted"/>
<evidence type="ECO:0000256" key="1">
    <source>
        <dbReference type="ARBA" id="ARBA00023125"/>
    </source>
</evidence>
<dbReference type="InterPro" id="IPR009057">
    <property type="entry name" value="Homeodomain-like_sf"/>
</dbReference>